<evidence type="ECO:0000256" key="2">
    <source>
        <dbReference type="PROSITE-ProRule" id="PRU00169"/>
    </source>
</evidence>
<dbReference type="InterPro" id="IPR011006">
    <property type="entry name" value="CheY-like_superfamily"/>
</dbReference>
<dbReference type="OrthoDB" id="9808843at2"/>
<feature type="modified residue" description="4-aspartylphosphate" evidence="2">
    <location>
        <position position="52"/>
    </location>
</feature>
<dbReference type="PANTHER" id="PTHR44591:SF3">
    <property type="entry name" value="RESPONSE REGULATORY DOMAIN-CONTAINING PROTEIN"/>
    <property type="match status" value="1"/>
</dbReference>
<name>A8ZUU9_DESOH</name>
<dbReference type="SUPFAM" id="SSF52172">
    <property type="entry name" value="CheY-like"/>
    <property type="match status" value="1"/>
</dbReference>
<dbReference type="KEGG" id="dol:Dole_2235"/>
<dbReference type="HOGENOM" id="CLU_000445_69_9_7"/>
<dbReference type="InterPro" id="IPR001789">
    <property type="entry name" value="Sig_transdc_resp-reg_receiver"/>
</dbReference>
<dbReference type="PANTHER" id="PTHR44591">
    <property type="entry name" value="STRESS RESPONSE REGULATOR PROTEIN 1"/>
    <property type="match status" value="1"/>
</dbReference>
<dbReference type="GO" id="GO:0000160">
    <property type="term" value="P:phosphorelay signal transduction system"/>
    <property type="evidence" value="ECO:0007669"/>
    <property type="project" value="InterPro"/>
</dbReference>
<reference evidence="4 5" key="1">
    <citation type="submission" date="2007-10" db="EMBL/GenBank/DDBJ databases">
        <title>Complete sequence of Desulfococcus oleovorans Hxd3.</title>
        <authorList>
            <consortium name="US DOE Joint Genome Institute"/>
            <person name="Copeland A."/>
            <person name="Lucas S."/>
            <person name="Lapidus A."/>
            <person name="Barry K."/>
            <person name="Glavina del Rio T."/>
            <person name="Dalin E."/>
            <person name="Tice H."/>
            <person name="Pitluck S."/>
            <person name="Kiss H."/>
            <person name="Brettin T."/>
            <person name="Bruce D."/>
            <person name="Detter J.C."/>
            <person name="Han C."/>
            <person name="Schmutz J."/>
            <person name="Larimer F."/>
            <person name="Land M."/>
            <person name="Hauser L."/>
            <person name="Kyrpides N."/>
            <person name="Kim E."/>
            <person name="Wawrik B."/>
            <person name="Richardson P."/>
        </authorList>
    </citation>
    <scope>NUCLEOTIDE SEQUENCE [LARGE SCALE GENOMIC DNA]</scope>
    <source>
        <strain evidence="5">DSM 6200 / JCM 39069 / Hxd3</strain>
    </source>
</reference>
<evidence type="ECO:0000313" key="4">
    <source>
        <dbReference type="EMBL" id="ABW68039.1"/>
    </source>
</evidence>
<dbReference type="AlphaFoldDB" id="A8ZUU9"/>
<accession>A8ZUU9</accession>
<protein>
    <submittedName>
        <fullName evidence="4">Response regulator receiver protein</fullName>
    </submittedName>
</protein>
<evidence type="ECO:0000256" key="1">
    <source>
        <dbReference type="ARBA" id="ARBA00022553"/>
    </source>
</evidence>
<proteinExistence type="predicted"/>
<dbReference type="eggNOG" id="COG0745">
    <property type="taxonomic scope" value="Bacteria"/>
</dbReference>
<evidence type="ECO:0000259" key="3">
    <source>
        <dbReference type="PROSITE" id="PS50110"/>
    </source>
</evidence>
<dbReference type="SMART" id="SM00448">
    <property type="entry name" value="REC"/>
    <property type="match status" value="1"/>
</dbReference>
<keyword evidence="5" id="KW-1185">Reference proteome</keyword>
<dbReference type="EMBL" id="CP000859">
    <property type="protein sequence ID" value="ABW68039.1"/>
    <property type="molecule type" value="Genomic_DNA"/>
</dbReference>
<dbReference type="Proteomes" id="UP000008561">
    <property type="component" value="Chromosome"/>
</dbReference>
<dbReference type="InterPro" id="IPR050595">
    <property type="entry name" value="Bact_response_regulator"/>
</dbReference>
<keyword evidence="1 2" id="KW-0597">Phosphoprotein</keyword>
<dbReference type="PROSITE" id="PS50110">
    <property type="entry name" value="RESPONSE_REGULATORY"/>
    <property type="match status" value="1"/>
</dbReference>
<dbReference type="Gene3D" id="3.40.50.2300">
    <property type="match status" value="1"/>
</dbReference>
<organism evidence="4 5">
    <name type="scientific">Desulfosudis oleivorans (strain DSM 6200 / JCM 39069 / Hxd3)</name>
    <name type="common">Desulfococcus oleovorans</name>
    <dbReference type="NCBI Taxonomy" id="96561"/>
    <lineage>
        <taxon>Bacteria</taxon>
        <taxon>Pseudomonadati</taxon>
        <taxon>Thermodesulfobacteriota</taxon>
        <taxon>Desulfobacteria</taxon>
        <taxon>Desulfobacterales</taxon>
        <taxon>Desulfosudaceae</taxon>
        <taxon>Desulfosudis</taxon>
    </lineage>
</organism>
<gene>
    <name evidence="4" type="ordered locus">Dole_2235</name>
</gene>
<sequence length="118" mass="13294">MASILIIDDEKSVLEMIRHNLSRFGHTIHIAESAREGLATFKEESIDLVIADILLPELDGMHVVRHIRNLAGTALPIIGISSTPWLPDREHFDAVLSKPFPVENLVDCVREYTRKRTA</sequence>
<evidence type="ECO:0000313" key="5">
    <source>
        <dbReference type="Proteomes" id="UP000008561"/>
    </source>
</evidence>
<dbReference type="RefSeq" id="WP_012175651.1">
    <property type="nucleotide sequence ID" value="NC_009943.1"/>
</dbReference>
<dbReference type="STRING" id="96561.Dole_2235"/>
<dbReference type="Pfam" id="PF00072">
    <property type="entry name" value="Response_reg"/>
    <property type="match status" value="1"/>
</dbReference>
<feature type="domain" description="Response regulatory" evidence="3">
    <location>
        <begin position="3"/>
        <end position="113"/>
    </location>
</feature>